<evidence type="ECO:0000259" key="3">
    <source>
        <dbReference type="PROSITE" id="PS50977"/>
    </source>
</evidence>
<feature type="domain" description="HTH tetR-type" evidence="3">
    <location>
        <begin position="13"/>
        <end position="73"/>
    </location>
</feature>
<dbReference type="Pfam" id="PF00440">
    <property type="entry name" value="TetR_N"/>
    <property type="match status" value="1"/>
</dbReference>
<reference evidence="5" key="1">
    <citation type="submission" date="2023-07" db="EMBL/GenBank/DDBJ databases">
        <title>30 novel species of actinomycetes from the DSMZ collection.</title>
        <authorList>
            <person name="Nouioui I."/>
        </authorList>
    </citation>
    <scope>NUCLEOTIDE SEQUENCE [LARGE SCALE GENOMIC DNA]</scope>
    <source>
        <strain evidence="5">DSM 45834</strain>
    </source>
</reference>
<organism evidence="4 5">
    <name type="scientific">Pseudonocardia charpentierae</name>
    <dbReference type="NCBI Taxonomy" id="3075545"/>
    <lineage>
        <taxon>Bacteria</taxon>
        <taxon>Bacillati</taxon>
        <taxon>Actinomycetota</taxon>
        <taxon>Actinomycetes</taxon>
        <taxon>Pseudonocardiales</taxon>
        <taxon>Pseudonocardiaceae</taxon>
        <taxon>Pseudonocardia</taxon>
    </lineage>
</organism>
<dbReference type="EMBL" id="JAVREJ010000007">
    <property type="protein sequence ID" value="MDT0350277.1"/>
    <property type="molecule type" value="Genomic_DNA"/>
</dbReference>
<name>A0ABU2N9R3_9PSEU</name>
<dbReference type="PROSITE" id="PS50977">
    <property type="entry name" value="HTH_TETR_2"/>
    <property type="match status" value="1"/>
</dbReference>
<dbReference type="PANTHER" id="PTHR30055">
    <property type="entry name" value="HTH-TYPE TRANSCRIPTIONAL REGULATOR RUTR"/>
    <property type="match status" value="1"/>
</dbReference>
<dbReference type="Pfam" id="PF17940">
    <property type="entry name" value="TetR_C_31"/>
    <property type="match status" value="1"/>
</dbReference>
<comment type="caution">
    <text evidence="4">The sequence shown here is derived from an EMBL/GenBank/DDBJ whole genome shotgun (WGS) entry which is preliminary data.</text>
</comment>
<dbReference type="InterPro" id="IPR009057">
    <property type="entry name" value="Homeodomain-like_sf"/>
</dbReference>
<dbReference type="Gene3D" id="1.10.357.10">
    <property type="entry name" value="Tetracycline Repressor, domain 2"/>
    <property type="match status" value="1"/>
</dbReference>
<dbReference type="InterPro" id="IPR050109">
    <property type="entry name" value="HTH-type_TetR-like_transc_reg"/>
</dbReference>
<gene>
    <name evidence="4" type="ORF">RM445_12165</name>
</gene>
<sequence>MPERVDGRRRRGDRRRRTLLDATLQVIGRDGLAAVTQRAVAAEAELPPSAVYYYFPTLDDLVTAALVDVNDRFLAELAALPDGDDALRAIAVATVESTRGRRVEVLAELELWMLATRRETLRGEVDRWNAGLRDAAARLTDDPCAIDALVAVLNGYYWQAVTSSRFGVEQLEAILRHVTGDRRTQD</sequence>
<accession>A0ABU2N9R3</accession>
<evidence type="ECO:0000313" key="4">
    <source>
        <dbReference type="EMBL" id="MDT0350277.1"/>
    </source>
</evidence>
<dbReference type="InterPro" id="IPR036271">
    <property type="entry name" value="Tet_transcr_reg_TetR-rel_C_sf"/>
</dbReference>
<dbReference type="SUPFAM" id="SSF48498">
    <property type="entry name" value="Tetracyclin repressor-like, C-terminal domain"/>
    <property type="match status" value="1"/>
</dbReference>
<keyword evidence="1 2" id="KW-0238">DNA-binding</keyword>
<dbReference type="Proteomes" id="UP001183202">
    <property type="component" value="Unassembled WGS sequence"/>
</dbReference>
<dbReference type="InterPro" id="IPR001647">
    <property type="entry name" value="HTH_TetR"/>
</dbReference>
<dbReference type="RefSeq" id="WP_311556312.1">
    <property type="nucleotide sequence ID" value="NZ_JAVREJ010000007.1"/>
</dbReference>
<protein>
    <submittedName>
        <fullName evidence="4">TetR family transcriptional regulator</fullName>
    </submittedName>
</protein>
<feature type="DNA-binding region" description="H-T-H motif" evidence="2">
    <location>
        <begin position="36"/>
        <end position="55"/>
    </location>
</feature>
<dbReference type="PANTHER" id="PTHR30055:SF231">
    <property type="entry name" value="TRANSCRIPTIONAL REGULATORY PROTEIN (PROBABLY DEOR-FAMILY)-RELATED"/>
    <property type="match status" value="1"/>
</dbReference>
<dbReference type="SUPFAM" id="SSF46689">
    <property type="entry name" value="Homeodomain-like"/>
    <property type="match status" value="1"/>
</dbReference>
<dbReference type="InterPro" id="IPR041583">
    <property type="entry name" value="TetR_C_31"/>
</dbReference>
<proteinExistence type="predicted"/>
<evidence type="ECO:0000256" key="1">
    <source>
        <dbReference type="ARBA" id="ARBA00023125"/>
    </source>
</evidence>
<evidence type="ECO:0000256" key="2">
    <source>
        <dbReference type="PROSITE-ProRule" id="PRU00335"/>
    </source>
</evidence>
<evidence type="ECO:0000313" key="5">
    <source>
        <dbReference type="Proteomes" id="UP001183202"/>
    </source>
</evidence>
<keyword evidence="5" id="KW-1185">Reference proteome</keyword>